<gene>
    <name evidence="1" type="ORF">GCM10010832_10810</name>
</gene>
<keyword evidence="2" id="KW-1185">Reference proteome</keyword>
<organism evidence="1 2">
    <name type="scientific">Psychroflexus planctonicus</name>
    <dbReference type="NCBI Taxonomy" id="1526575"/>
    <lineage>
        <taxon>Bacteria</taxon>
        <taxon>Pseudomonadati</taxon>
        <taxon>Bacteroidota</taxon>
        <taxon>Flavobacteriia</taxon>
        <taxon>Flavobacteriales</taxon>
        <taxon>Flavobacteriaceae</taxon>
        <taxon>Psychroflexus</taxon>
    </lineage>
</organism>
<accession>A0ABQ1SEA4</accession>
<evidence type="ECO:0000313" key="1">
    <source>
        <dbReference type="EMBL" id="GGE32365.1"/>
    </source>
</evidence>
<comment type="caution">
    <text evidence="1">The sequence shown here is derived from an EMBL/GenBank/DDBJ whole genome shotgun (WGS) entry which is preliminary data.</text>
</comment>
<protein>
    <submittedName>
        <fullName evidence="1">Uncharacterized protein</fullName>
    </submittedName>
</protein>
<sequence length="409" mass="46868">MKILVLAENLEVNRTSSGITSNKNILMYQRYFNHVDVITSTPLNQFKQIEGVNYTKFTNSSKMLLEKIPKIAALPAYLNGLNFTARRIIEDWTQVIKSKLDKKNYSLIVSLGSGLSFVPAYAMLNIDKTLYGNYIMFVHDPYPSHQYPPPYKKKSTYLYKVQAKLFGKALSKADIISFPSLRLQEWMAQFYNLPIQKQIIQPHLGLNINELWTILPNIKTKKLPVYPDGINIIHTGTLLGPRTPTFLIEALKLLFEKHPESRSIVKLHIVGKMTKEWSEENLVAENVHIHSHRYTYQESLEIQKNADVLLLLEAVSDVSPFMPGKLADYLVADKPILALTPKQSETTRILGENYPLLVENGDVGEIYKKLVIIYKSYQEGSINELIPNKKARTYVRPEEWINSLKKTLT</sequence>
<proteinExistence type="predicted"/>
<dbReference type="Proteomes" id="UP000599179">
    <property type="component" value="Unassembled WGS sequence"/>
</dbReference>
<dbReference type="RefSeq" id="WP_188458081.1">
    <property type="nucleotide sequence ID" value="NZ_BMGM01000004.1"/>
</dbReference>
<dbReference type="EMBL" id="BMGM01000004">
    <property type="protein sequence ID" value="GGE32365.1"/>
    <property type="molecule type" value="Genomic_DNA"/>
</dbReference>
<reference evidence="2" key="1">
    <citation type="journal article" date="2019" name="Int. J. Syst. Evol. Microbiol.">
        <title>The Global Catalogue of Microorganisms (GCM) 10K type strain sequencing project: providing services to taxonomists for standard genome sequencing and annotation.</title>
        <authorList>
            <consortium name="The Broad Institute Genomics Platform"/>
            <consortium name="The Broad Institute Genome Sequencing Center for Infectious Disease"/>
            <person name="Wu L."/>
            <person name="Ma J."/>
        </authorList>
    </citation>
    <scope>NUCLEOTIDE SEQUENCE [LARGE SCALE GENOMIC DNA]</scope>
    <source>
        <strain evidence="2">CGMCC 1.12931</strain>
    </source>
</reference>
<dbReference type="SUPFAM" id="SSF53756">
    <property type="entry name" value="UDP-Glycosyltransferase/glycogen phosphorylase"/>
    <property type="match status" value="1"/>
</dbReference>
<dbReference type="Gene3D" id="3.40.50.2000">
    <property type="entry name" value="Glycogen Phosphorylase B"/>
    <property type="match status" value="1"/>
</dbReference>
<name>A0ABQ1SEA4_9FLAO</name>
<evidence type="ECO:0000313" key="2">
    <source>
        <dbReference type="Proteomes" id="UP000599179"/>
    </source>
</evidence>